<dbReference type="GO" id="GO:0006352">
    <property type="term" value="P:DNA-templated transcription initiation"/>
    <property type="evidence" value="ECO:0007669"/>
    <property type="project" value="InterPro"/>
</dbReference>
<dbReference type="PANTHER" id="PTHR43133:SF8">
    <property type="entry name" value="RNA POLYMERASE SIGMA FACTOR HI_1459-RELATED"/>
    <property type="match status" value="1"/>
</dbReference>
<dbReference type="GO" id="GO:0003677">
    <property type="term" value="F:DNA binding"/>
    <property type="evidence" value="ECO:0007669"/>
    <property type="project" value="UniProtKB-KW"/>
</dbReference>
<evidence type="ECO:0000256" key="2">
    <source>
        <dbReference type="ARBA" id="ARBA00023082"/>
    </source>
</evidence>
<dbReference type="EMBL" id="JAHWDP010000001">
    <property type="protein sequence ID" value="MBW2936571.1"/>
    <property type="molecule type" value="Genomic_DNA"/>
</dbReference>
<dbReference type="RefSeq" id="WP_219050386.1">
    <property type="nucleotide sequence ID" value="NZ_JAHWDP010000001.1"/>
</dbReference>
<keyword evidence="2" id="KW-0731">Sigma factor</keyword>
<dbReference type="GO" id="GO:0016987">
    <property type="term" value="F:sigma factor activity"/>
    <property type="evidence" value="ECO:0007669"/>
    <property type="project" value="UniProtKB-KW"/>
</dbReference>
<comment type="caution">
    <text evidence="6">The sequence shown here is derived from an EMBL/GenBank/DDBJ whole genome shotgun (WGS) entry which is preliminary data.</text>
</comment>
<proteinExistence type="predicted"/>
<gene>
    <name evidence="6" type="ORF">KXJ69_00545</name>
</gene>
<protein>
    <submittedName>
        <fullName evidence="6">Sigma-70 family RNA polymerase sigma factor</fullName>
    </submittedName>
</protein>
<keyword evidence="1" id="KW-0805">Transcription regulation</keyword>
<dbReference type="InterPro" id="IPR039425">
    <property type="entry name" value="RNA_pol_sigma-70-like"/>
</dbReference>
<evidence type="ECO:0000256" key="3">
    <source>
        <dbReference type="ARBA" id="ARBA00023125"/>
    </source>
</evidence>
<evidence type="ECO:0000313" key="7">
    <source>
        <dbReference type="Proteomes" id="UP001138686"/>
    </source>
</evidence>
<reference evidence="6" key="1">
    <citation type="submission" date="2021-07" db="EMBL/GenBank/DDBJ databases">
        <title>Aureisphaera sp. CAU 1614 isolated from sea sediment.</title>
        <authorList>
            <person name="Kim W."/>
        </authorList>
    </citation>
    <scope>NUCLEOTIDE SEQUENCE</scope>
    <source>
        <strain evidence="6">CAU 1614</strain>
    </source>
</reference>
<evidence type="ECO:0000256" key="1">
    <source>
        <dbReference type="ARBA" id="ARBA00023015"/>
    </source>
</evidence>
<name>A0A9X1JYT7_9FLAO</name>
<dbReference type="Pfam" id="PF04542">
    <property type="entry name" value="Sigma70_r2"/>
    <property type="match status" value="1"/>
</dbReference>
<keyword evidence="7" id="KW-1185">Reference proteome</keyword>
<organism evidence="6 7">
    <name type="scientific">Halomarinibacterium sedimenti</name>
    <dbReference type="NCBI Taxonomy" id="2857106"/>
    <lineage>
        <taxon>Bacteria</taxon>
        <taxon>Pseudomonadati</taxon>
        <taxon>Bacteroidota</taxon>
        <taxon>Flavobacteriia</taxon>
        <taxon>Flavobacteriales</taxon>
        <taxon>Flavobacteriaceae</taxon>
        <taxon>Halomarinibacterium</taxon>
    </lineage>
</organism>
<dbReference type="NCBIfam" id="TIGR02937">
    <property type="entry name" value="sigma70-ECF"/>
    <property type="match status" value="1"/>
</dbReference>
<evidence type="ECO:0000259" key="5">
    <source>
        <dbReference type="Pfam" id="PF04542"/>
    </source>
</evidence>
<dbReference type="PANTHER" id="PTHR43133">
    <property type="entry name" value="RNA POLYMERASE ECF-TYPE SIGMA FACTO"/>
    <property type="match status" value="1"/>
</dbReference>
<dbReference type="InterPro" id="IPR014284">
    <property type="entry name" value="RNA_pol_sigma-70_dom"/>
</dbReference>
<dbReference type="Proteomes" id="UP001138686">
    <property type="component" value="Unassembled WGS sequence"/>
</dbReference>
<keyword evidence="4" id="KW-0804">Transcription</keyword>
<evidence type="ECO:0000313" key="6">
    <source>
        <dbReference type="EMBL" id="MBW2936571.1"/>
    </source>
</evidence>
<accession>A0A9X1JYT7</accession>
<sequence>MLKGTTLERNDALQHIYEKNRERIVTMVVSNSGNTAQAKDIFQETIIVFYENVTQGIFKGESAISTYLYSIARFKWLNQIKKDTVRTDHHTKASNIPHIEESALGMFVESEKQAKVLEVLALLGDSCKKLLIASIYHNQSMKEIVAELNYGNEQVARNKKFKCIKSLKELIAARPNLLKILKAHD</sequence>
<feature type="domain" description="RNA polymerase sigma-70 region 2" evidence="5">
    <location>
        <begin position="16"/>
        <end position="83"/>
    </location>
</feature>
<dbReference type="InterPro" id="IPR007627">
    <property type="entry name" value="RNA_pol_sigma70_r2"/>
</dbReference>
<dbReference type="AlphaFoldDB" id="A0A9X1JYT7"/>
<evidence type="ECO:0000256" key="4">
    <source>
        <dbReference type="ARBA" id="ARBA00023163"/>
    </source>
</evidence>
<keyword evidence="3" id="KW-0238">DNA-binding</keyword>